<gene>
    <name evidence="2" type="ORF">J2S24_001025</name>
</gene>
<comment type="caution">
    <text evidence="2">The sequence shown here is derived from an EMBL/GenBank/DDBJ whole genome shotgun (WGS) entry which is preliminary data.</text>
</comment>
<dbReference type="InterPro" id="IPR055259">
    <property type="entry name" value="YkvP/CgeB_Glyco_trans-like"/>
</dbReference>
<proteinExistence type="predicted"/>
<feature type="domain" description="Spore protein YkvP/CgeB glycosyl transferase-like" evidence="1">
    <location>
        <begin position="158"/>
        <end position="317"/>
    </location>
</feature>
<dbReference type="EMBL" id="JAURUP010000008">
    <property type="protein sequence ID" value="MDP9750557.1"/>
    <property type="molecule type" value="Genomic_DNA"/>
</dbReference>
<evidence type="ECO:0000313" key="2">
    <source>
        <dbReference type="EMBL" id="MDP9750557.1"/>
    </source>
</evidence>
<evidence type="ECO:0000259" key="1">
    <source>
        <dbReference type="Pfam" id="PF13524"/>
    </source>
</evidence>
<keyword evidence="3" id="KW-1185">Reference proteome</keyword>
<name>A0ABT9M384_9THEO</name>
<dbReference type="Proteomes" id="UP001223886">
    <property type="component" value="Unassembled WGS sequence"/>
</dbReference>
<reference evidence="2 3" key="1">
    <citation type="submission" date="2023-07" db="EMBL/GenBank/DDBJ databases">
        <title>Genomic Encyclopedia of Type Strains, Phase IV (KMG-IV): sequencing the most valuable type-strain genomes for metagenomic binning, comparative biology and taxonomic classification.</title>
        <authorList>
            <person name="Goeker M."/>
        </authorList>
    </citation>
    <scope>NUCLEOTIDE SEQUENCE [LARGE SCALE GENOMIC DNA]</scope>
    <source>
        <strain evidence="2 3">DSM 25963</strain>
    </source>
</reference>
<protein>
    <submittedName>
        <fullName evidence="2">Spore maturation protein CgeB</fullName>
    </submittedName>
</protein>
<dbReference type="RefSeq" id="WP_028991815.1">
    <property type="nucleotide sequence ID" value="NZ_JAURUP010000008.1"/>
</dbReference>
<dbReference type="Pfam" id="PF13524">
    <property type="entry name" value="Glyco_trans_1_2"/>
    <property type="match status" value="1"/>
</dbReference>
<evidence type="ECO:0000313" key="3">
    <source>
        <dbReference type="Proteomes" id="UP001223886"/>
    </source>
</evidence>
<organism evidence="2 3">
    <name type="scientific">Thermoanaerobacter pentosaceus</name>
    <dbReference type="NCBI Taxonomy" id="694059"/>
    <lineage>
        <taxon>Bacteria</taxon>
        <taxon>Bacillati</taxon>
        <taxon>Bacillota</taxon>
        <taxon>Clostridia</taxon>
        <taxon>Thermoanaerobacterales</taxon>
        <taxon>Thermoanaerobacteraceae</taxon>
        <taxon>Thermoanaerobacter</taxon>
    </lineage>
</organism>
<sequence>MKILYINSGHWWPHNNLDYGIINGFLQLNCQVIAIDVTNTKEPGFYNILQEFNPDFVFTLLGVRLNIETVKKIKNLGYKLGIWIVDDPYDIDQSLKVAPYYDYIFNTEKNVIDIYKKMVNHTYYLPLGSNEATFKISKDERYESDICIIGTGYKNRLELIDKISHTLLKYNTKIIGILWDRLRSFNILKNNVFLGVVSDEDAAKFYSNAKINLNIHRAYDDDTLRQLNKYKIKALSPNNRIFDISLAGGFQIVDYREDLDKFYEIDKEIVVFNDEKDLIDKIEYYLGNENIRSKIAKKAYLRTIKEHLFVHRLSFVLDIIKNSK</sequence>
<accession>A0ABT9M384</accession>